<gene>
    <name evidence="2" type="primary">menG_2</name>
    <name evidence="2" type="ORF">JS278_01906</name>
</gene>
<feature type="domain" description="Methyltransferase type 11" evidence="1">
    <location>
        <begin position="4"/>
        <end position="75"/>
    </location>
</feature>
<name>A0A344UUW4_9ACTN</name>
<dbReference type="Proteomes" id="UP000251995">
    <property type="component" value="Chromosome"/>
</dbReference>
<dbReference type="KEGG" id="acij:JS278_01906"/>
<dbReference type="RefSeq" id="WP_114044971.1">
    <property type="nucleotide sequence ID" value="NZ_CP025198.1"/>
</dbReference>
<keyword evidence="2" id="KW-0489">Methyltransferase</keyword>
<evidence type="ECO:0000313" key="2">
    <source>
        <dbReference type="EMBL" id="AXE39062.1"/>
    </source>
</evidence>
<dbReference type="GO" id="GO:0043770">
    <property type="term" value="F:demethylmenaquinone methyltransferase activity"/>
    <property type="evidence" value="ECO:0007669"/>
    <property type="project" value="UniProtKB-EC"/>
</dbReference>
<dbReference type="PANTHER" id="PTHR43591:SF24">
    <property type="entry name" value="2-METHOXY-6-POLYPRENYL-1,4-BENZOQUINOL METHYLASE, MITOCHONDRIAL"/>
    <property type="match status" value="1"/>
</dbReference>
<dbReference type="GO" id="GO:0008757">
    <property type="term" value="F:S-adenosylmethionine-dependent methyltransferase activity"/>
    <property type="evidence" value="ECO:0007669"/>
    <property type="project" value="InterPro"/>
</dbReference>
<protein>
    <submittedName>
        <fullName evidence="2">Demethylmenaquinone methyltransferase</fullName>
        <ecNumber evidence="2">2.1.1.163</ecNumber>
    </submittedName>
</protein>
<dbReference type="GO" id="GO:0032259">
    <property type="term" value="P:methylation"/>
    <property type="evidence" value="ECO:0007669"/>
    <property type="project" value="UniProtKB-KW"/>
</dbReference>
<keyword evidence="3" id="KW-1185">Reference proteome</keyword>
<accession>A0A344UUW4</accession>
<dbReference type="OrthoDB" id="65624at2"/>
<evidence type="ECO:0000313" key="3">
    <source>
        <dbReference type="Proteomes" id="UP000251995"/>
    </source>
</evidence>
<dbReference type="InterPro" id="IPR013216">
    <property type="entry name" value="Methyltransf_11"/>
</dbReference>
<dbReference type="Gene3D" id="3.40.50.150">
    <property type="entry name" value="Vaccinia Virus protein VP39"/>
    <property type="match status" value="1"/>
</dbReference>
<keyword evidence="2" id="KW-0808">Transferase</keyword>
<evidence type="ECO:0000259" key="1">
    <source>
        <dbReference type="Pfam" id="PF08241"/>
    </source>
</evidence>
<organism evidence="2 3">
    <name type="scientific">Acidipropionibacterium virtanenii</name>
    <dbReference type="NCBI Taxonomy" id="2057246"/>
    <lineage>
        <taxon>Bacteria</taxon>
        <taxon>Bacillati</taxon>
        <taxon>Actinomycetota</taxon>
        <taxon>Actinomycetes</taxon>
        <taxon>Propionibacteriales</taxon>
        <taxon>Propionibacteriaceae</taxon>
        <taxon>Acidipropionibacterium</taxon>
    </lineage>
</organism>
<dbReference type="CDD" id="cd02440">
    <property type="entry name" value="AdoMet_MTases"/>
    <property type="match status" value="1"/>
</dbReference>
<dbReference type="Pfam" id="PF08241">
    <property type="entry name" value="Methyltransf_11"/>
    <property type="match status" value="1"/>
</dbReference>
<dbReference type="AlphaFoldDB" id="A0A344UUW4"/>
<proteinExistence type="predicted"/>
<dbReference type="InterPro" id="IPR029063">
    <property type="entry name" value="SAM-dependent_MTases_sf"/>
</dbReference>
<dbReference type="EMBL" id="CP025198">
    <property type="protein sequence ID" value="AXE39062.1"/>
    <property type="molecule type" value="Genomic_DNA"/>
</dbReference>
<dbReference type="EC" id="2.1.1.163" evidence="2"/>
<reference evidence="2 3" key="1">
    <citation type="submission" date="2017-12" db="EMBL/GenBank/DDBJ databases">
        <title>The whole genome sequence of the Acidipropionibacterium virtanenii sp. nov. type strain JS278.</title>
        <authorList>
            <person name="Laine P."/>
            <person name="Deptula P."/>
            <person name="Varmanen P."/>
            <person name="Auvinen P."/>
        </authorList>
    </citation>
    <scope>NUCLEOTIDE SEQUENCE [LARGE SCALE GENOMIC DNA]</scope>
    <source>
        <strain evidence="2 3">JS278</strain>
    </source>
</reference>
<dbReference type="PANTHER" id="PTHR43591">
    <property type="entry name" value="METHYLTRANSFERASE"/>
    <property type="match status" value="1"/>
</dbReference>
<dbReference type="SUPFAM" id="SSF53335">
    <property type="entry name" value="S-adenosyl-L-methionine-dependent methyltransferases"/>
    <property type="match status" value="1"/>
</dbReference>
<sequence length="139" mass="14706">MTADSTANDLAPRMLDVARRHLPDAALRGGDATSLPFDDRSFDLVICAAALHLMPDTEAVVGEWARVLRPGGRAVTAAFMASDAAAHGGPNPDRERFDSLEKVAAVLSASGFRSGRHKVFRHGGDAVLIAEWLDGRDGG</sequence>